<keyword evidence="1" id="KW-0175">Coiled coil</keyword>
<organism evidence="2 4">
    <name type="scientific">Plasmodiophora brassicae</name>
    <name type="common">Clubroot disease agent</name>
    <dbReference type="NCBI Taxonomy" id="37360"/>
    <lineage>
        <taxon>Eukaryota</taxon>
        <taxon>Sar</taxon>
        <taxon>Rhizaria</taxon>
        <taxon>Endomyxa</taxon>
        <taxon>Phytomyxea</taxon>
        <taxon>Plasmodiophorida</taxon>
        <taxon>Plasmodiophoridae</taxon>
        <taxon>Plasmodiophora</taxon>
    </lineage>
</organism>
<sequence length="115" mass="13543">MALQGASLQNYNIELAKCIEDLREKRDRVCQAMTKDERDRVAVQKELTALTEKYHKLEESIAKKKETVEEYDRTIRETEAAYMKILESSQTLLHVLKRETQNLSKRRLSDETLKQ</sequence>
<dbReference type="OrthoDB" id="295355at2759"/>
<reference evidence="2 4" key="1">
    <citation type="submission" date="2015-02" db="EMBL/GenBank/DDBJ databases">
        <authorList>
            <person name="Chooi Y.-H."/>
        </authorList>
    </citation>
    <scope>NUCLEOTIDE SEQUENCE [LARGE SCALE GENOMIC DNA]</scope>
    <source>
        <strain evidence="2">E3</strain>
    </source>
</reference>
<dbReference type="PANTHER" id="PTHR28661">
    <property type="entry name" value="SJOEGREN SYNDROME NUCLEAR AUTOANTIGEN 1"/>
    <property type="match status" value="1"/>
</dbReference>
<protein>
    <recommendedName>
        <fullName evidence="6">13 kDa deflagellation-inducible protein</fullName>
    </recommendedName>
</protein>
<reference evidence="3 5" key="2">
    <citation type="submission" date="2018-03" db="EMBL/GenBank/DDBJ databases">
        <authorList>
            <person name="Fogelqvist J."/>
        </authorList>
    </citation>
    <scope>NUCLEOTIDE SEQUENCE [LARGE SCALE GENOMIC DNA]</scope>
</reference>
<evidence type="ECO:0000313" key="4">
    <source>
        <dbReference type="Proteomes" id="UP000039324"/>
    </source>
</evidence>
<feature type="coiled-coil region" evidence="1">
    <location>
        <begin position="8"/>
        <end position="81"/>
    </location>
</feature>
<name>A0A0G4IRG3_PLABS</name>
<evidence type="ECO:0000313" key="5">
    <source>
        <dbReference type="Proteomes" id="UP000290189"/>
    </source>
</evidence>
<geneLocation type="mitochondrion" evidence="3"/>
<dbReference type="STRING" id="37360.A0A0G4IRG3"/>
<keyword evidence="3" id="KW-0496">Mitochondrion</keyword>
<dbReference type="InterPro" id="IPR033362">
    <property type="entry name" value="SSNA1_fam"/>
</dbReference>
<evidence type="ECO:0000313" key="3">
    <source>
        <dbReference type="EMBL" id="SPQ98227.1"/>
    </source>
</evidence>
<keyword evidence="4" id="KW-1185">Reference proteome</keyword>
<dbReference type="EMBL" id="CDSF01000080">
    <property type="protein sequence ID" value="CEO97681.1"/>
    <property type="molecule type" value="Genomic_DNA"/>
</dbReference>
<dbReference type="AlphaFoldDB" id="A0A0G4IRG3"/>
<evidence type="ECO:0008006" key="6">
    <source>
        <dbReference type="Google" id="ProtNLM"/>
    </source>
</evidence>
<dbReference type="EMBL" id="OVEO01000009">
    <property type="protein sequence ID" value="SPQ98227.1"/>
    <property type="molecule type" value="Genomic_DNA"/>
</dbReference>
<gene>
    <name evidence="2" type="ORF">PBRA_005795</name>
    <name evidence="3" type="ORF">PLBR_LOCUS5442</name>
</gene>
<dbReference type="GO" id="GO:0036064">
    <property type="term" value="C:ciliary basal body"/>
    <property type="evidence" value="ECO:0007669"/>
    <property type="project" value="TreeGrafter"/>
</dbReference>
<evidence type="ECO:0000313" key="2">
    <source>
        <dbReference type="EMBL" id="CEO97681.1"/>
    </source>
</evidence>
<accession>A0A0G4IRG3</accession>
<dbReference type="Proteomes" id="UP000290189">
    <property type="component" value="Unassembled WGS sequence"/>
</dbReference>
<dbReference type="Proteomes" id="UP000039324">
    <property type="component" value="Unassembled WGS sequence"/>
</dbReference>
<evidence type="ECO:0000256" key="1">
    <source>
        <dbReference type="SAM" id="Coils"/>
    </source>
</evidence>
<dbReference type="PANTHER" id="PTHR28661:SF1">
    <property type="entry name" value="MICROTUBULE NUCLEATION FACTOR SSNA1"/>
    <property type="match status" value="1"/>
</dbReference>
<dbReference type="OMA" id="ETKNEYD"/>
<proteinExistence type="predicted"/>